<reference evidence="2" key="1">
    <citation type="journal article" date="2014" name="Front. Microbiol.">
        <title>High frequency of phylogenetically diverse reductive dehalogenase-homologous genes in deep subseafloor sedimentary metagenomes.</title>
        <authorList>
            <person name="Kawai M."/>
            <person name="Futagami T."/>
            <person name="Toyoda A."/>
            <person name="Takaki Y."/>
            <person name="Nishi S."/>
            <person name="Hori S."/>
            <person name="Arai W."/>
            <person name="Tsubouchi T."/>
            <person name="Morono Y."/>
            <person name="Uchiyama I."/>
            <person name="Ito T."/>
            <person name="Fujiyama A."/>
            <person name="Inagaki F."/>
            <person name="Takami H."/>
        </authorList>
    </citation>
    <scope>NUCLEOTIDE SEQUENCE</scope>
    <source>
        <strain evidence="2">Expedition CK06-06</strain>
    </source>
</reference>
<sequence length="93" mass="10362">MRNVPKDSVVECPAKVNKSGGKSNPLGGYTELLVDLLRDEVAAQDLTVKAILNNSREYAVQALQADGNFPRKHLIDPFLDEMLEIQKRVVKLE</sequence>
<protein>
    <recommendedName>
        <fullName evidence="1">Glycosyl hydrolase family 4 C-terminal domain-containing protein</fullName>
    </recommendedName>
</protein>
<name>X1GPA2_9ZZZZ</name>
<feature type="domain" description="Glycosyl hydrolase family 4 C-terminal" evidence="1">
    <location>
        <begin position="2"/>
        <end position="66"/>
    </location>
</feature>
<accession>X1GPA2</accession>
<dbReference type="Gene3D" id="3.90.110.10">
    <property type="entry name" value="Lactate dehydrogenase/glycoside hydrolase, family 4, C-terminal"/>
    <property type="match status" value="1"/>
</dbReference>
<dbReference type="SUPFAM" id="SSF56327">
    <property type="entry name" value="LDH C-terminal domain-like"/>
    <property type="match status" value="1"/>
</dbReference>
<dbReference type="InterPro" id="IPR022616">
    <property type="entry name" value="Glyco_hydro_4_C"/>
</dbReference>
<evidence type="ECO:0000259" key="1">
    <source>
        <dbReference type="Pfam" id="PF11975"/>
    </source>
</evidence>
<dbReference type="AlphaFoldDB" id="X1GPA2"/>
<evidence type="ECO:0000313" key="2">
    <source>
        <dbReference type="EMBL" id="GAH58982.1"/>
    </source>
</evidence>
<dbReference type="GO" id="GO:0016616">
    <property type="term" value="F:oxidoreductase activity, acting on the CH-OH group of donors, NAD or NADP as acceptor"/>
    <property type="evidence" value="ECO:0007669"/>
    <property type="project" value="InterPro"/>
</dbReference>
<proteinExistence type="predicted"/>
<dbReference type="Pfam" id="PF11975">
    <property type="entry name" value="Glyco_hydro_4C"/>
    <property type="match status" value="1"/>
</dbReference>
<organism evidence="2">
    <name type="scientific">marine sediment metagenome</name>
    <dbReference type="NCBI Taxonomy" id="412755"/>
    <lineage>
        <taxon>unclassified sequences</taxon>
        <taxon>metagenomes</taxon>
        <taxon>ecological metagenomes</taxon>
    </lineage>
</organism>
<comment type="caution">
    <text evidence="2">The sequence shown here is derived from an EMBL/GenBank/DDBJ whole genome shotgun (WGS) entry which is preliminary data.</text>
</comment>
<dbReference type="InterPro" id="IPR015955">
    <property type="entry name" value="Lactate_DH/Glyco_Ohase_4_C"/>
</dbReference>
<dbReference type="EMBL" id="BARU01018651">
    <property type="protein sequence ID" value="GAH58982.1"/>
    <property type="molecule type" value="Genomic_DNA"/>
</dbReference>
<gene>
    <name evidence="2" type="ORF">S03H2_30808</name>
</gene>
<dbReference type="GO" id="GO:0004553">
    <property type="term" value="F:hydrolase activity, hydrolyzing O-glycosyl compounds"/>
    <property type="evidence" value="ECO:0007669"/>
    <property type="project" value="InterPro"/>
</dbReference>